<dbReference type="InterPro" id="IPR001854">
    <property type="entry name" value="Ribosomal_uL29"/>
</dbReference>
<dbReference type="AlphaFoldDB" id="A0AAP5I820"/>
<dbReference type="InterPro" id="IPR018254">
    <property type="entry name" value="Ribosomal_uL29_CS"/>
</dbReference>
<evidence type="ECO:0000256" key="5">
    <source>
        <dbReference type="HAMAP-Rule" id="MF_00374"/>
    </source>
</evidence>
<evidence type="ECO:0000256" key="4">
    <source>
        <dbReference type="ARBA" id="ARBA00035204"/>
    </source>
</evidence>
<dbReference type="GO" id="GO:0003735">
    <property type="term" value="F:structural constituent of ribosome"/>
    <property type="evidence" value="ECO:0007669"/>
    <property type="project" value="InterPro"/>
</dbReference>
<keyword evidence="3 5" id="KW-0687">Ribonucleoprotein</keyword>
<evidence type="ECO:0000313" key="6">
    <source>
        <dbReference type="EMBL" id="MDR9896561.1"/>
    </source>
</evidence>
<evidence type="ECO:0000256" key="1">
    <source>
        <dbReference type="ARBA" id="ARBA00009254"/>
    </source>
</evidence>
<dbReference type="GO" id="GO:0022625">
    <property type="term" value="C:cytosolic large ribosomal subunit"/>
    <property type="evidence" value="ECO:0007669"/>
    <property type="project" value="TreeGrafter"/>
</dbReference>
<dbReference type="SUPFAM" id="SSF46561">
    <property type="entry name" value="Ribosomal protein L29 (L29p)"/>
    <property type="match status" value="1"/>
</dbReference>
<comment type="caution">
    <text evidence="6">The sequence shown here is derived from an EMBL/GenBank/DDBJ whole genome shotgun (WGS) entry which is preliminary data.</text>
</comment>
<dbReference type="RefSeq" id="WP_208346716.1">
    <property type="nucleotide sequence ID" value="NZ_CAWQFN010000357.1"/>
</dbReference>
<dbReference type="Proteomes" id="UP000667802">
    <property type="component" value="Unassembled WGS sequence"/>
</dbReference>
<sequence>MAFPKISEARSLSDQELADEIVAVKKQLFQLRLQKATRQLEKPHQFRHARHRLAQLLTVEGERLRSAASQQPAKEE</sequence>
<dbReference type="GO" id="GO:0006412">
    <property type="term" value="P:translation"/>
    <property type="evidence" value="ECO:0007669"/>
    <property type="project" value="UniProtKB-UniRule"/>
</dbReference>
<dbReference type="NCBIfam" id="TIGR00012">
    <property type="entry name" value="L29"/>
    <property type="match status" value="1"/>
</dbReference>
<keyword evidence="7" id="KW-1185">Reference proteome</keyword>
<dbReference type="InterPro" id="IPR050063">
    <property type="entry name" value="Ribosomal_protein_uL29"/>
</dbReference>
<proteinExistence type="inferred from homology"/>
<comment type="similarity">
    <text evidence="1 5">Belongs to the universal ribosomal protein uL29 family.</text>
</comment>
<protein>
    <recommendedName>
        <fullName evidence="4 5">Large ribosomal subunit protein uL29</fullName>
    </recommendedName>
</protein>
<dbReference type="HAMAP" id="MF_00374">
    <property type="entry name" value="Ribosomal_uL29"/>
    <property type="match status" value="1"/>
</dbReference>
<gene>
    <name evidence="5 6" type="primary">rpmC</name>
    <name evidence="5" type="synonym">rpl29</name>
    <name evidence="6" type="ORF">G7B40_018625</name>
</gene>
<dbReference type="EMBL" id="JAALHA020000008">
    <property type="protein sequence ID" value="MDR9896561.1"/>
    <property type="molecule type" value="Genomic_DNA"/>
</dbReference>
<evidence type="ECO:0000256" key="2">
    <source>
        <dbReference type="ARBA" id="ARBA00022980"/>
    </source>
</evidence>
<dbReference type="PANTHER" id="PTHR10916">
    <property type="entry name" value="60S RIBOSOMAL PROTEIN L35/50S RIBOSOMAL PROTEIN L29"/>
    <property type="match status" value="1"/>
</dbReference>
<dbReference type="CDD" id="cd00427">
    <property type="entry name" value="Ribosomal_L29_HIP"/>
    <property type="match status" value="1"/>
</dbReference>
<accession>A0AAP5I820</accession>
<dbReference type="Gene3D" id="1.10.287.310">
    <property type="match status" value="1"/>
</dbReference>
<dbReference type="PANTHER" id="PTHR10916:SF0">
    <property type="entry name" value="LARGE RIBOSOMAL SUBUNIT PROTEIN UL29C"/>
    <property type="match status" value="1"/>
</dbReference>
<name>A0AAP5I820_9CYAN</name>
<organism evidence="6 7">
    <name type="scientific">Aetokthonos hydrillicola Thurmond2011</name>
    <dbReference type="NCBI Taxonomy" id="2712845"/>
    <lineage>
        <taxon>Bacteria</taxon>
        <taxon>Bacillati</taxon>
        <taxon>Cyanobacteriota</taxon>
        <taxon>Cyanophyceae</taxon>
        <taxon>Nostocales</taxon>
        <taxon>Hapalosiphonaceae</taxon>
        <taxon>Aetokthonos</taxon>
    </lineage>
</organism>
<dbReference type="PROSITE" id="PS00579">
    <property type="entry name" value="RIBOSOMAL_L29"/>
    <property type="match status" value="1"/>
</dbReference>
<evidence type="ECO:0000313" key="7">
    <source>
        <dbReference type="Proteomes" id="UP000667802"/>
    </source>
</evidence>
<dbReference type="InterPro" id="IPR036049">
    <property type="entry name" value="Ribosomal_uL29_sf"/>
</dbReference>
<dbReference type="Pfam" id="PF00831">
    <property type="entry name" value="Ribosomal_L29"/>
    <property type="match status" value="1"/>
</dbReference>
<evidence type="ECO:0000256" key="3">
    <source>
        <dbReference type="ARBA" id="ARBA00023274"/>
    </source>
</evidence>
<reference evidence="7" key="1">
    <citation type="journal article" date="2021" name="Science">
        <title>Hunting the eagle killer: A cyanobacterial neurotoxin causes vacuolar myelinopathy.</title>
        <authorList>
            <person name="Breinlinger S."/>
            <person name="Phillips T.J."/>
            <person name="Haram B.N."/>
            <person name="Mares J."/>
            <person name="Martinez Yerena J.A."/>
            <person name="Hrouzek P."/>
            <person name="Sobotka R."/>
            <person name="Henderson W.M."/>
            <person name="Schmieder P."/>
            <person name="Williams S.M."/>
            <person name="Lauderdale J.D."/>
            <person name="Wilde H.D."/>
            <person name="Gerrin W."/>
            <person name="Kust A."/>
            <person name="Washington J.W."/>
            <person name="Wagner C."/>
            <person name="Geier B."/>
            <person name="Liebeke M."/>
            <person name="Enke H."/>
            <person name="Niedermeyer T.H.J."/>
            <person name="Wilde S.B."/>
        </authorList>
    </citation>
    <scope>NUCLEOTIDE SEQUENCE [LARGE SCALE GENOMIC DNA]</scope>
    <source>
        <strain evidence="7">Thurmond2011</strain>
    </source>
</reference>
<keyword evidence="2 5" id="KW-0689">Ribosomal protein</keyword>